<dbReference type="InterPro" id="IPR040079">
    <property type="entry name" value="Glutathione_S-Trfase"/>
</dbReference>
<dbReference type="Pfam" id="PF02798">
    <property type="entry name" value="GST_N"/>
    <property type="match status" value="1"/>
</dbReference>
<dbReference type="PROSITE" id="PS50404">
    <property type="entry name" value="GST_NTER"/>
    <property type="match status" value="1"/>
</dbReference>
<dbReference type="InterPro" id="IPR036282">
    <property type="entry name" value="Glutathione-S-Trfase_C_sf"/>
</dbReference>
<name>A0A9Q0YPH0_HOLLE</name>
<evidence type="ECO:0000313" key="9">
    <source>
        <dbReference type="Proteomes" id="UP001152320"/>
    </source>
</evidence>
<dbReference type="SFLD" id="SFLDS00019">
    <property type="entry name" value="Glutathione_Transferase_(cytos"/>
    <property type="match status" value="1"/>
</dbReference>
<keyword evidence="3" id="KW-0963">Cytoplasm</keyword>
<comment type="subcellular location">
    <subcellularLocation>
        <location evidence="1">Cytoplasm</location>
    </subcellularLocation>
</comment>
<dbReference type="Pfam" id="PF00043">
    <property type="entry name" value="GST_C"/>
    <property type="match status" value="1"/>
</dbReference>
<dbReference type="InterPro" id="IPR010987">
    <property type="entry name" value="Glutathione-S-Trfase_C-like"/>
</dbReference>
<dbReference type="InterPro" id="IPR036249">
    <property type="entry name" value="Thioredoxin-like_sf"/>
</dbReference>
<evidence type="ECO:0000256" key="4">
    <source>
        <dbReference type="ARBA" id="ARBA00022679"/>
    </source>
</evidence>
<evidence type="ECO:0000256" key="5">
    <source>
        <dbReference type="ARBA" id="ARBA00047960"/>
    </source>
</evidence>
<dbReference type="OrthoDB" id="422574at2759"/>
<proteinExistence type="inferred from homology"/>
<dbReference type="GO" id="GO:0004364">
    <property type="term" value="F:glutathione transferase activity"/>
    <property type="evidence" value="ECO:0007669"/>
    <property type="project" value="UniProtKB-EC"/>
</dbReference>
<dbReference type="PANTHER" id="PTHR43917">
    <property type="match status" value="1"/>
</dbReference>
<comment type="caution">
    <text evidence="8">The sequence shown here is derived from an EMBL/GenBank/DDBJ whole genome shotgun (WGS) entry which is preliminary data.</text>
</comment>
<feature type="domain" description="GST C-terminal" evidence="7">
    <location>
        <begin position="90"/>
        <end position="224"/>
    </location>
</feature>
<evidence type="ECO:0000256" key="3">
    <source>
        <dbReference type="ARBA" id="ARBA00022490"/>
    </source>
</evidence>
<comment type="catalytic activity">
    <reaction evidence="5">
        <text>RX + glutathione = an S-substituted glutathione + a halide anion + H(+)</text>
        <dbReference type="Rhea" id="RHEA:16437"/>
        <dbReference type="ChEBI" id="CHEBI:15378"/>
        <dbReference type="ChEBI" id="CHEBI:16042"/>
        <dbReference type="ChEBI" id="CHEBI:17792"/>
        <dbReference type="ChEBI" id="CHEBI:57925"/>
        <dbReference type="ChEBI" id="CHEBI:90779"/>
        <dbReference type="EC" id="2.5.1.18"/>
    </reaction>
</comment>
<dbReference type="InterPro" id="IPR004045">
    <property type="entry name" value="Glutathione_S-Trfase_N"/>
</dbReference>
<dbReference type="PANTHER" id="PTHR43917:SF8">
    <property type="entry name" value="GH16740P-RELATED"/>
    <property type="match status" value="1"/>
</dbReference>
<dbReference type="CDD" id="cd03183">
    <property type="entry name" value="GST_C_Theta"/>
    <property type="match status" value="1"/>
</dbReference>
<dbReference type="GO" id="GO:0005737">
    <property type="term" value="C:cytoplasm"/>
    <property type="evidence" value="ECO:0007669"/>
    <property type="project" value="UniProtKB-SubCell"/>
</dbReference>
<dbReference type="Gene3D" id="3.40.30.10">
    <property type="entry name" value="Glutaredoxin"/>
    <property type="match status" value="1"/>
</dbReference>
<accession>A0A9Q0YPH0</accession>
<keyword evidence="4" id="KW-0808">Transferase</keyword>
<dbReference type="Proteomes" id="UP001152320">
    <property type="component" value="Chromosome 19"/>
</dbReference>
<dbReference type="EMBL" id="JAIZAY010000019">
    <property type="protein sequence ID" value="KAJ8023997.1"/>
    <property type="molecule type" value="Genomic_DNA"/>
</dbReference>
<dbReference type="SUPFAM" id="SSF47616">
    <property type="entry name" value="GST C-terminal domain-like"/>
    <property type="match status" value="1"/>
</dbReference>
<dbReference type="InterPro" id="IPR051369">
    <property type="entry name" value="GST_Theta"/>
</dbReference>
<evidence type="ECO:0000259" key="7">
    <source>
        <dbReference type="PROSITE" id="PS50405"/>
    </source>
</evidence>
<keyword evidence="9" id="KW-1185">Reference proteome</keyword>
<reference evidence="8" key="1">
    <citation type="submission" date="2021-10" db="EMBL/GenBank/DDBJ databases">
        <title>Tropical sea cucumber genome reveals ecological adaptation and Cuvierian tubules defense mechanism.</title>
        <authorList>
            <person name="Chen T."/>
        </authorList>
    </citation>
    <scope>NUCLEOTIDE SEQUENCE</scope>
    <source>
        <strain evidence="8">Nanhai2018</strain>
        <tissue evidence="8">Muscle</tissue>
    </source>
</reference>
<evidence type="ECO:0000256" key="2">
    <source>
        <dbReference type="ARBA" id="ARBA00009899"/>
    </source>
</evidence>
<dbReference type="FunFam" id="1.20.1050.10:FF:000039">
    <property type="entry name" value="Glutathione S-transferase theta-1"/>
    <property type="match status" value="1"/>
</dbReference>
<dbReference type="AlphaFoldDB" id="A0A9Q0YPH0"/>
<organism evidence="8 9">
    <name type="scientific">Holothuria leucospilota</name>
    <name type="common">Black long sea cucumber</name>
    <name type="synonym">Mertensiothuria leucospilota</name>
    <dbReference type="NCBI Taxonomy" id="206669"/>
    <lineage>
        <taxon>Eukaryota</taxon>
        <taxon>Metazoa</taxon>
        <taxon>Echinodermata</taxon>
        <taxon>Eleutherozoa</taxon>
        <taxon>Echinozoa</taxon>
        <taxon>Holothuroidea</taxon>
        <taxon>Aspidochirotacea</taxon>
        <taxon>Aspidochirotida</taxon>
        <taxon>Holothuriidae</taxon>
        <taxon>Holothuria</taxon>
    </lineage>
</organism>
<gene>
    <name evidence="8" type="ORF">HOLleu_36597</name>
</gene>
<protein>
    <submittedName>
        <fullName evidence="8">Glutathione S-transferase theta-1</fullName>
    </submittedName>
</protein>
<dbReference type="SFLD" id="SFLDG00358">
    <property type="entry name" value="Main_(cytGST)"/>
    <property type="match status" value="1"/>
</dbReference>
<dbReference type="SFLD" id="SFLDG01153">
    <property type="entry name" value="Main.4:_Theta-like"/>
    <property type="match status" value="1"/>
</dbReference>
<sequence>MATEFEYYHVPLSQPSRTGLLLLKLVNAPHKVKLVDLDNGEQMKPAFLALNPFHQVPVIKNGDFVLTESVAIAKYIVRKVQCDDHWYPADIEKRARVDEYLAYHHTGIRRGCRGVAMNFYMLQVFREEPVPQEEKEAAYAEFLEVLDGFENYFLKRGPFIIGDKISIADLFAISEITQARLGGRDFLSGRPKLQEWIERVKKETSPHFEDVFKTIHDFITTRTK</sequence>
<dbReference type="GO" id="GO:0006749">
    <property type="term" value="P:glutathione metabolic process"/>
    <property type="evidence" value="ECO:0007669"/>
    <property type="project" value="TreeGrafter"/>
</dbReference>
<dbReference type="SUPFAM" id="SSF52833">
    <property type="entry name" value="Thioredoxin-like"/>
    <property type="match status" value="1"/>
</dbReference>
<dbReference type="InterPro" id="IPR040077">
    <property type="entry name" value="GST_C_Theta"/>
</dbReference>
<feature type="domain" description="GST N-terminal" evidence="6">
    <location>
        <begin position="3"/>
        <end position="84"/>
    </location>
</feature>
<dbReference type="Gene3D" id="1.20.1050.10">
    <property type="match status" value="1"/>
</dbReference>
<comment type="similarity">
    <text evidence="2">Belongs to the GST superfamily. Theta family.</text>
</comment>
<evidence type="ECO:0000313" key="8">
    <source>
        <dbReference type="EMBL" id="KAJ8023997.1"/>
    </source>
</evidence>
<dbReference type="PROSITE" id="PS50405">
    <property type="entry name" value="GST_CTER"/>
    <property type="match status" value="1"/>
</dbReference>
<evidence type="ECO:0000259" key="6">
    <source>
        <dbReference type="PROSITE" id="PS50404"/>
    </source>
</evidence>
<dbReference type="InterPro" id="IPR004046">
    <property type="entry name" value="GST_C"/>
</dbReference>
<evidence type="ECO:0000256" key="1">
    <source>
        <dbReference type="ARBA" id="ARBA00004496"/>
    </source>
</evidence>